<dbReference type="EMBL" id="HBUF01391733">
    <property type="protein sequence ID" value="CAG6734094.1"/>
    <property type="molecule type" value="Transcribed_RNA"/>
</dbReference>
<evidence type="ECO:0000256" key="6">
    <source>
        <dbReference type="ARBA" id="ARBA00022723"/>
    </source>
</evidence>
<evidence type="ECO:0000256" key="15">
    <source>
        <dbReference type="RuleBase" id="RU004996"/>
    </source>
</evidence>
<keyword evidence="15" id="KW-0106">Calcium</keyword>
<feature type="site" description="Important for catalytic activity" evidence="14">
    <location>
        <position position="26"/>
    </location>
</feature>
<feature type="binding site" evidence="12">
    <location>
        <position position="157"/>
    </location>
    <ligand>
        <name>thiamine diphosphate</name>
        <dbReference type="ChEBI" id="CHEBI:58937"/>
    </ligand>
</feature>
<dbReference type="Gene3D" id="3.40.50.920">
    <property type="match status" value="1"/>
</dbReference>
<evidence type="ECO:0000256" key="8">
    <source>
        <dbReference type="ARBA" id="ARBA00023052"/>
    </source>
</evidence>
<organism evidence="17">
    <name type="scientific">Cacopsylla melanoneura</name>
    <dbReference type="NCBI Taxonomy" id="428564"/>
    <lineage>
        <taxon>Eukaryota</taxon>
        <taxon>Metazoa</taxon>
        <taxon>Ecdysozoa</taxon>
        <taxon>Arthropoda</taxon>
        <taxon>Hexapoda</taxon>
        <taxon>Insecta</taxon>
        <taxon>Pterygota</taxon>
        <taxon>Neoptera</taxon>
        <taxon>Paraneoptera</taxon>
        <taxon>Hemiptera</taxon>
        <taxon>Sternorrhyncha</taxon>
        <taxon>Psylloidea</taxon>
        <taxon>Psyllidae</taxon>
        <taxon>Psyllinae</taxon>
        <taxon>Cacopsylla</taxon>
    </lineage>
</organism>
<dbReference type="Gene3D" id="3.40.50.970">
    <property type="match status" value="2"/>
</dbReference>
<dbReference type="GO" id="GO:0046872">
    <property type="term" value="F:metal ion binding"/>
    <property type="evidence" value="ECO:0007669"/>
    <property type="project" value="UniProtKB-KW"/>
</dbReference>
<keyword evidence="8 12" id="KW-0786">Thiamine pyrophosphate</keyword>
<feature type="binding site" evidence="11">
    <location>
        <position position="521"/>
    </location>
    <ligand>
        <name>substrate</name>
    </ligand>
</feature>
<sequence>MANHKELSNAIRILSIDAIQKANSGHPGMPMGMADIAEVLWRNFINHNPDNPLWFNRDRFVLSNGHGSILLYSILHLTGYNITINDIKNFRQLNSKTPGHPEYNKNLNGIETTTGPLGQGLANSIGLAIAERILSKQFNKPKYNIIDHKTYVFIGDGCLMEGISHEVCSLAGTLKLNKIIAFYDDNNISIDGNVKEWFNENVAKRFKSYNWNVIENINGHNNNEIKKAIKKAHKSIDKPTLIICKTIIGYGSPNKSGTNDIHGTPLGTNEIKATRLLLKWKYPEFTIPKNIYLKWNAKKKGNKKENKWNILIKKYSKKYPKLYNEFKRRIENKLPKIFDKKINKFIKKTQILNKNIATRKASQETLEILGKILPELIGGSADLTPSNLSNWSGSKSFNKNNHGNYIHYGVREFGMSAITNGISLHGALLPYSATFLIFFEYAHNAIRMASLMKIHSIFIYTHDSIGLGEDGPTHQPIETLSNLRIIPNMNIWRPCDQVETAVAWKNAITRNNGPTSIILTRQNVIQQQRNLYQINNINKGGYIIKDYNNFPDIIFITTGSELNITIKASKKLKTIKIYTRVISMPSTNIFDIQKKKYKEK</sequence>
<dbReference type="InterPro" id="IPR049557">
    <property type="entry name" value="Transketolase_CS"/>
</dbReference>
<keyword evidence="7 13" id="KW-0460">Magnesium</keyword>
<feature type="binding site" evidence="11">
    <location>
        <position position="474"/>
    </location>
    <ligand>
        <name>substrate</name>
    </ligand>
</feature>
<dbReference type="FunFam" id="3.40.50.970:FF:000004">
    <property type="entry name" value="Transketolase"/>
    <property type="match status" value="1"/>
</dbReference>
<comment type="cofactor">
    <cofactor evidence="13">
        <name>Mg(2+)</name>
        <dbReference type="ChEBI" id="CHEBI:18420"/>
    </cofactor>
    <text evidence="13">Binds 1 Mg(2+) ion per subunit. Can also utilize other divalent metal cations, such as Ca(2+), Mn(2+) and Co(2+).</text>
</comment>
<protein>
    <recommendedName>
        <fullName evidence="4 15">Transketolase</fullName>
        <ecNumber evidence="4 15">2.2.1.1</ecNumber>
    </recommendedName>
</protein>
<dbReference type="InterPro" id="IPR020826">
    <property type="entry name" value="Transketolase_BS"/>
</dbReference>
<dbReference type="EMBL" id="HBUF01565045">
    <property type="protein sequence ID" value="CAG6764141.1"/>
    <property type="molecule type" value="Transcribed_RNA"/>
</dbReference>
<feature type="active site" description="Proton donor" evidence="10">
    <location>
        <position position="412"/>
    </location>
</feature>
<keyword evidence="5 15" id="KW-0808">Transferase</keyword>
<comment type="catalytic activity">
    <reaction evidence="9 15">
        <text>D-sedoheptulose 7-phosphate + D-glyceraldehyde 3-phosphate = aldehydo-D-ribose 5-phosphate + D-xylulose 5-phosphate</text>
        <dbReference type="Rhea" id="RHEA:10508"/>
        <dbReference type="ChEBI" id="CHEBI:57483"/>
        <dbReference type="ChEBI" id="CHEBI:57737"/>
        <dbReference type="ChEBI" id="CHEBI:58273"/>
        <dbReference type="ChEBI" id="CHEBI:59776"/>
        <dbReference type="EC" id="2.2.1.1"/>
    </reaction>
</comment>
<evidence type="ECO:0000256" key="13">
    <source>
        <dbReference type="PIRSR" id="PIRSR605478-4"/>
    </source>
</evidence>
<name>A0A8D8WUK9_9HEMI</name>
<evidence type="ECO:0000256" key="2">
    <source>
        <dbReference type="ARBA" id="ARBA00007131"/>
    </source>
</evidence>
<evidence type="ECO:0000259" key="16">
    <source>
        <dbReference type="SMART" id="SM00861"/>
    </source>
</evidence>
<evidence type="ECO:0000256" key="9">
    <source>
        <dbReference type="ARBA" id="ARBA00049473"/>
    </source>
</evidence>
<dbReference type="CDD" id="cd07033">
    <property type="entry name" value="TPP_PYR_DXS_TK_like"/>
    <property type="match status" value="1"/>
</dbReference>
<feature type="binding site" evidence="11">
    <location>
        <position position="262"/>
    </location>
    <ligand>
        <name>substrate</name>
    </ligand>
</feature>
<proteinExistence type="inferred from homology"/>
<evidence type="ECO:0000256" key="7">
    <source>
        <dbReference type="ARBA" id="ARBA00022842"/>
    </source>
</evidence>
<dbReference type="InterPro" id="IPR009014">
    <property type="entry name" value="Transketo_C/PFOR_II"/>
</dbReference>
<feature type="binding site" evidence="11">
    <location>
        <position position="26"/>
    </location>
    <ligand>
        <name>substrate</name>
    </ligand>
</feature>
<dbReference type="InterPro" id="IPR055152">
    <property type="entry name" value="Transketolase-like_C_2"/>
</dbReference>
<comment type="function">
    <text evidence="15">Catalyzes the transfer of a two-carbon ketol group from a ketose donor to an aldose acceptor, via a covalent intermediate with the cofactor thiamine pyrophosphate.</text>
</comment>
<feature type="site" description="Important for catalytic activity" evidence="14">
    <location>
        <position position="262"/>
    </location>
</feature>
<comment type="cofactor">
    <cofactor evidence="1">
        <name>Co(2+)</name>
        <dbReference type="ChEBI" id="CHEBI:48828"/>
    </cofactor>
</comment>
<dbReference type="Pfam" id="PF00456">
    <property type="entry name" value="Transketolase_N"/>
    <property type="match status" value="1"/>
</dbReference>
<dbReference type="InterPro" id="IPR029061">
    <property type="entry name" value="THDP-binding"/>
</dbReference>
<dbReference type="GO" id="GO:0006098">
    <property type="term" value="P:pentose-phosphate shunt"/>
    <property type="evidence" value="ECO:0007669"/>
    <property type="project" value="TreeGrafter"/>
</dbReference>
<feature type="domain" description="Transketolase-like pyrimidine-binding" evidence="16">
    <location>
        <begin position="356"/>
        <end position="527"/>
    </location>
</feature>
<dbReference type="InterPro" id="IPR033247">
    <property type="entry name" value="Transketolase_fam"/>
</dbReference>
<keyword evidence="6 13" id="KW-0479">Metal-binding</keyword>
<dbReference type="EC" id="2.2.1.1" evidence="4 15"/>
<evidence type="ECO:0000256" key="3">
    <source>
        <dbReference type="ARBA" id="ARBA00011738"/>
    </source>
</evidence>
<dbReference type="PROSITE" id="PS00802">
    <property type="entry name" value="TRANSKETOLASE_2"/>
    <property type="match status" value="1"/>
</dbReference>
<reference evidence="17" key="1">
    <citation type="submission" date="2021-05" db="EMBL/GenBank/DDBJ databases">
        <authorList>
            <person name="Alioto T."/>
            <person name="Alioto T."/>
            <person name="Gomez Garrido J."/>
        </authorList>
    </citation>
    <scope>NUCLEOTIDE SEQUENCE</scope>
</reference>
<evidence type="ECO:0000256" key="5">
    <source>
        <dbReference type="ARBA" id="ARBA00022679"/>
    </source>
</evidence>
<accession>A0A8D8WUK9</accession>
<feature type="binding site" evidence="12">
    <location>
        <begin position="115"/>
        <end position="117"/>
    </location>
    <ligand>
        <name>thiamine diphosphate</name>
        <dbReference type="ChEBI" id="CHEBI:58937"/>
    </ligand>
</feature>
<feature type="binding site" evidence="13">
    <location>
        <position position="156"/>
    </location>
    <ligand>
        <name>Mg(2+)</name>
        <dbReference type="ChEBI" id="CHEBI:18420"/>
    </ligand>
</feature>
<dbReference type="InterPro" id="IPR005478">
    <property type="entry name" value="Transketolase_bac-like"/>
</dbReference>
<dbReference type="FunFam" id="3.40.50.970:FF:000003">
    <property type="entry name" value="Transketolase"/>
    <property type="match status" value="1"/>
</dbReference>
<feature type="binding site" evidence="12">
    <location>
        <position position="186"/>
    </location>
    <ligand>
        <name>thiamine diphosphate</name>
        <dbReference type="ChEBI" id="CHEBI:58937"/>
    </ligand>
</feature>
<evidence type="ECO:0000256" key="14">
    <source>
        <dbReference type="PIRSR" id="PIRSR605478-5"/>
    </source>
</evidence>
<comment type="subunit">
    <text evidence="3 15">Homodimer.</text>
</comment>
<dbReference type="PROSITE" id="PS00801">
    <property type="entry name" value="TRANSKETOLASE_1"/>
    <property type="match status" value="1"/>
</dbReference>
<comment type="cofactor">
    <cofactor evidence="12">
        <name>thiamine diphosphate</name>
        <dbReference type="ChEBI" id="CHEBI:58937"/>
    </cofactor>
    <text evidence="12">Binds 1 thiamine pyrophosphate per subunit. During the reaction, the substrate forms a covalent intermediate with the cofactor.</text>
</comment>
<dbReference type="EMBL" id="HBUF01224743">
    <property type="protein sequence ID" value="CAG6670954.1"/>
    <property type="molecule type" value="Transcribed_RNA"/>
</dbReference>
<evidence type="ECO:0000313" key="17">
    <source>
        <dbReference type="EMBL" id="CAG6670954.1"/>
    </source>
</evidence>
<dbReference type="SMART" id="SM00861">
    <property type="entry name" value="Transket_pyr"/>
    <property type="match status" value="1"/>
</dbReference>
<feature type="binding site" evidence="11">
    <location>
        <position position="470"/>
    </location>
    <ligand>
        <name>substrate</name>
    </ligand>
</feature>
<feature type="binding site" evidence="12">
    <location>
        <position position="262"/>
    </location>
    <ligand>
        <name>thiamine diphosphate</name>
        <dbReference type="ChEBI" id="CHEBI:58937"/>
    </ligand>
</feature>
<evidence type="ECO:0000256" key="10">
    <source>
        <dbReference type="PIRSR" id="PIRSR605478-1"/>
    </source>
</evidence>
<feature type="binding site" evidence="11">
    <location>
        <position position="462"/>
    </location>
    <ligand>
        <name>substrate</name>
    </ligand>
</feature>
<evidence type="ECO:0000256" key="4">
    <source>
        <dbReference type="ARBA" id="ARBA00013152"/>
    </source>
</evidence>
<evidence type="ECO:0000256" key="12">
    <source>
        <dbReference type="PIRSR" id="PIRSR605478-3"/>
    </source>
</evidence>
<comment type="similarity">
    <text evidence="2 15">Belongs to the transketolase family.</text>
</comment>
<dbReference type="Pfam" id="PF22613">
    <property type="entry name" value="Transketolase_C_1"/>
    <property type="match status" value="1"/>
</dbReference>
<feature type="binding site" evidence="13">
    <location>
        <position position="186"/>
    </location>
    <ligand>
        <name>Mg(2+)</name>
        <dbReference type="ChEBI" id="CHEBI:18420"/>
    </ligand>
</feature>
<dbReference type="InterPro" id="IPR005474">
    <property type="entry name" value="Transketolase_N"/>
</dbReference>
<dbReference type="AlphaFoldDB" id="A0A8D8WUK9"/>
<feature type="binding site" evidence="13">
    <location>
        <position position="188"/>
    </location>
    <ligand>
        <name>Mg(2+)</name>
        <dbReference type="ChEBI" id="CHEBI:18420"/>
    </ligand>
</feature>
<dbReference type="InterPro" id="IPR005475">
    <property type="entry name" value="Transketolase-like_Pyr-bd"/>
</dbReference>
<dbReference type="PANTHER" id="PTHR43522:SF2">
    <property type="entry name" value="TRANSKETOLASE 1-RELATED"/>
    <property type="match status" value="1"/>
</dbReference>
<dbReference type="GO" id="GO:0005829">
    <property type="term" value="C:cytosol"/>
    <property type="evidence" value="ECO:0007669"/>
    <property type="project" value="TreeGrafter"/>
</dbReference>
<feature type="binding site" evidence="12">
    <location>
        <position position="66"/>
    </location>
    <ligand>
        <name>thiamine diphosphate</name>
        <dbReference type="ChEBI" id="CHEBI:58937"/>
    </ligand>
</feature>
<dbReference type="PANTHER" id="PTHR43522">
    <property type="entry name" value="TRANSKETOLASE"/>
    <property type="match status" value="1"/>
</dbReference>
<evidence type="ECO:0000256" key="11">
    <source>
        <dbReference type="PIRSR" id="PIRSR605478-2"/>
    </source>
</evidence>
<evidence type="ECO:0000256" key="1">
    <source>
        <dbReference type="ARBA" id="ARBA00001941"/>
    </source>
</evidence>
<feature type="binding site" evidence="12">
    <location>
        <position position="438"/>
    </location>
    <ligand>
        <name>thiamine diphosphate</name>
        <dbReference type="ChEBI" id="CHEBI:58937"/>
    </ligand>
</feature>
<comment type="cofactor">
    <cofactor evidence="15">
        <name>Mg(2+)</name>
        <dbReference type="ChEBI" id="CHEBI:18420"/>
    </cofactor>
    <cofactor evidence="15">
        <name>Ca(2+)</name>
        <dbReference type="ChEBI" id="CHEBI:29108"/>
    </cofactor>
    <cofactor evidence="15">
        <name>Mn(2+)</name>
        <dbReference type="ChEBI" id="CHEBI:29035"/>
    </cofactor>
    <cofactor evidence="15">
        <name>Co(2+)</name>
        <dbReference type="ChEBI" id="CHEBI:48828"/>
    </cofactor>
    <text evidence="15">Binds 1 Mg(2+) ion per subunit. Can also utilize other divalent metal cations, such as Ca(2+), Mn(2+) and Co(2+).</text>
</comment>
<dbReference type="GO" id="GO:0004802">
    <property type="term" value="F:transketolase activity"/>
    <property type="evidence" value="ECO:0007669"/>
    <property type="project" value="UniProtKB-EC"/>
</dbReference>
<dbReference type="CDD" id="cd02012">
    <property type="entry name" value="TPP_TK"/>
    <property type="match status" value="1"/>
</dbReference>
<dbReference type="SUPFAM" id="SSF52518">
    <property type="entry name" value="Thiamin diphosphate-binding fold (THDP-binding)"/>
    <property type="match status" value="2"/>
</dbReference>
<dbReference type="NCBIfam" id="TIGR00232">
    <property type="entry name" value="tktlase_bact"/>
    <property type="match status" value="1"/>
</dbReference>
<dbReference type="Pfam" id="PF02779">
    <property type="entry name" value="Transket_pyr"/>
    <property type="match status" value="1"/>
</dbReference>
<feature type="binding site" evidence="11">
    <location>
        <position position="386"/>
    </location>
    <ligand>
        <name>substrate</name>
    </ligand>
</feature>
<feature type="binding site" evidence="11">
    <location>
        <position position="359"/>
    </location>
    <ligand>
        <name>substrate</name>
    </ligand>
</feature>
<dbReference type="SUPFAM" id="SSF52922">
    <property type="entry name" value="TK C-terminal domain-like"/>
    <property type="match status" value="1"/>
</dbReference>